<dbReference type="GO" id="GO:0005737">
    <property type="term" value="C:cytoplasm"/>
    <property type="evidence" value="ECO:0007669"/>
    <property type="project" value="TreeGrafter"/>
</dbReference>
<dbReference type="InterPro" id="IPR016181">
    <property type="entry name" value="Acyl_CoA_acyltransferase"/>
</dbReference>
<name>A0A3N4ZJ03_9MICO</name>
<dbReference type="AlphaFoldDB" id="A0A3N4ZJ03"/>
<evidence type="ECO:0000259" key="4">
    <source>
        <dbReference type="PROSITE" id="PS51186"/>
    </source>
</evidence>
<dbReference type="PROSITE" id="PS51186">
    <property type="entry name" value="GNAT"/>
    <property type="match status" value="1"/>
</dbReference>
<evidence type="ECO:0000313" key="6">
    <source>
        <dbReference type="Proteomes" id="UP000280501"/>
    </source>
</evidence>
<dbReference type="PANTHER" id="PTHR43792">
    <property type="entry name" value="GNAT FAMILY, PUTATIVE (AFU_ORTHOLOGUE AFUA_3G00765)-RELATED-RELATED"/>
    <property type="match status" value="1"/>
</dbReference>
<sequence length="218" mass="24233">MSETTGLVVRGWTVSKPWPVTLREDTPGGVVVLRPLRRRDGKVWSQLRAGNAAWLERWEATSPLTGENRMTVASFSEYVRTLSNQARSGTLLPFGVELDGELVGQLTVASITYGSLCSASIGYWVSEHVAGRGVTPTGVAMATDYCWFVLGLHRIEINIRPENGPSLRVVEKLGFRDEGLRERFLHIQGAWRDHRTFALTAEEVPGGLLARWQQTREG</sequence>
<evidence type="ECO:0000256" key="1">
    <source>
        <dbReference type="ARBA" id="ARBA00022679"/>
    </source>
</evidence>
<protein>
    <submittedName>
        <fullName evidence="5">Ribosomal-protein-alanine N-acetyltransferase</fullName>
    </submittedName>
</protein>
<dbReference type="Gene3D" id="3.40.630.30">
    <property type="match status" value="1"/>
</dbReference>
<dbReference type="InterPro" id="IPR000182">
    <property type="entry name" value="GNAT_dom"/>
</dbReference>
<dbReference type="OrthoDB" id="5242221at2"/>
<dbReference type="EMBL" id="RKQZ01000001">
    <property type="protein sequence ID" value="RPF19891.1"/>
    <property type="molecule type" value="Genomic_DNA"/>
</dbReference>
<keyword evidence="6" id="KW-1185">Reference proteome</keyword>
<dbReference type="Proteomes" id="UP000280501">
    <property type="component" value="Unassembled WGS sequence"/>
</dbReference>
<evidence type="ECO:0000256" key="2">
    <source>
        <dbReference type="ARBA" id="ARBA00023315"/>
    </source>
</evidence>
<dbReference type="SUPFAM" id="SSF55729">
    <property type="entry name" value="Acyl-CoA N-acyltransferases (Nat)"/>
    <property type="match status" value="1"/>
</dbReference>
<comment type="caution">
    <text evidence="5">The sequence shown here is derived from an EMBL/GenBank/DDBJ whole genome shotgun (WGS) entry which is preliminary data.</text>
</comment>
<organism evidence="5 6">
    <name type="scientific">Myceligenerans xiligouense</name>
    <dbReference type="NCBI Taxonomy" id="253184"/>
    <lineage>
        <taxon>Bacteria</taxon>
        <taxon>Bacillati</taxon>
        <taxon>Actinomycetota</taxon>
        <taxon>Actinomycetes</taxon>
        <taxon>Micrococcales</taxon>
        <taxon>Promicromonosporaceae</taxon>
        <taxon>Myceligenerans</taxon>
    </lineage>
</organism>
<feature type="domain" description="N-acetyltransferase" evidence="4">
    <location>
        <begin position="31"/>
        <end position="198"/>
    </location>
</feature>
<accession>A0A3N4ZJ03</accession>
<reference evidence="5 6" key="1">
    <citation type="submission" date="2018-11" db="EMBL/GenBank/DDBJ databases">
        <title>Sequencing the genomes of 1000 actinobacteria strains.</title>
        <authorList>
            <person name="Klenk H.-P."/>
        </authorList>
    </citation>
    <scope>NUCLEOTIDE SEQUENCE [LARGE SCALE GENOMIC DNA]</scope>
    <source>
        <strain evidence="5 6">DSM 15700</strain>
    </source>
</reference>
<dbReference type="Pfam" id="PF13302">
    <property type="entry name" value="Acetyltransf_3"/>
    <property type="match status" value="1"/>
</dbReference>
<evidence type="ECO:0000256" key="3">
    <source>
        <dbReference type="ARBA" id="ARBA00038502"/>
    </source>
</evidence>
<gene>
    <name evidence="5" type="ORF">EDD34_0459</name>
</gene>
<keyword evidence="2" id="KW-0012">Acyltransferase</keyword>
<proteinExistence type="inferred from homology"/>
<dbReference type="InterPro" id="IPR051531">
    <property type="entry name" value="N-acetyltransferase"/>
</dbReference>
<dbReference type="GO" id="GO:0008999">
    <property type="term" value="F:protein-N-terminal-alanine acetyltransferase activity"/>
    <property type="evidence" value="ECO:0007669"/>
    <property type="project" value="TreeGrafter"/>
</dbReference>
<dbReference type="PANTHER" id="PTHR43792:SF8">
    <property type="entry name" value="[RIBOSOMAL PROTEIN US5]-ALANINE N-ACETYLTRANSFERASE"/>
    <property type="match status" value="1"/>
</dbReference>
<evidence type="ECO:0000313" key="5">
    <source>
        <dbReference type="EMBL" id="RPF19891.1"/>
    </source>
</evidence>
<keyword evidence="1 5" id="KW-0808">Transferase</keyword>
<comment type="similarity">
    <text evidence="3">Belongs to the acetyltransferase family. RimJ subfamily.</text>
</comment>